<dbReference type="SUPFAM" id="SSF52540">
    <property type="entry name" value="P-loop containing nucleoside triphosphate hydrolases"/>
    <property type="match status" value="1"/>
</dbReference>
<feature type="domain" description="DNA2/NAM7 helicase helicase" evidence="3">
    <location>
        <begin position="416"/>
        <end position="789"/>
    </location>
</feature>
<dbReference type="Gene3D" id="3.40.50.300">
    <property type="entry name" value="P-loop containing nucleotide triphosphate hydrolases"/>
    <property type="match status" value="3"/>
</dbReference>
<dbReference type="InterPro" id="IPR041679">
    <property type="entry name" value="DNA2/NAM7-like_C"/>
</dbReference>
<feature type="compositionally biased region" description="Basic residues" evidence="2">
    <location>
        <begin position="62"/>
        <end position="71"/>
    </location>
</feature>
<feature type="domain" description="ZNFX1" evidence="5">
    <location>
        <begin position="231"/>
        <end position="335"/>
    </location>
</feature>
<dbReference type="InterPro" id="IPR057373">
    <property type="entry name" value="ZNFX1"/>
</dbReference>
<comment type="caution">
    <text evidence="6">The sequence shown here is derived from an EMBL/GenBank/DDBJ whole genome shotgun (WGS) entry which is preliminary data.</text>
</comment>
<protein>
    <submittedName>
        <fullName evidence="6">P-loop containing nucleoside triphosphate hydrolase protein</fullName>
    </submittedName>
</protein>
<dbReference type="CDD" id="cd06008">
    <property type="entry name" value="NF-X1-zinc-finger"/>
    <property type="match status" value="1"/>
</dbReference>
<keyword evidence="7" id="KW-1185">Reference proteome</keyword>
<evidence type="ECO:0000259" key="5">
    <source>
        <dbReference type="Pfam" id="PF25396"/>
    </source>
</evidence>
<proteinExistence type="predicted"/>
<evidence type="ECO:0000313" key="6">
    <source>
        <dbReference type="EMBL" id="KAA8913892.1"/>
    </source>
</evidence>
<sequence length="1172" mass="133663">MDARKPPRRLNTTRAGNQDHSHSEGATTTTTTTKTITTPSDDVIKNLNSARESSRGPQQRLKPSKVRRGTPKRPELPAHQIPRMLQQQPQEHQPSEKFSTRRGKHGGGAAQKWISEQDQVAQLGQQLQKLGAREGIGADFEGYVKKNPLIAQYENETTSHFAEEWRKIPETPTPAELLRQDVDVPTNIVDGPFPSVDDYLSTHYELVREDVLSGLRMAIRHIRTHPNSDDTREIAIYENVEILGLTFAYSQGVCVKVSFSLNRAGKHVRWQQSKRLIPGTLVCISQDEFQTFKVATVVARPLSGLEMNPPEVDLMFQVDELELDPSKPFLMVETRQGYFEAFRWVLKAMQRMTEENMPLKEHIVYLDPDVGPPQYLEENPVYNLTSIYPDASEQEKESVEEVNILQTWPRGIKNSMDRSQTDALKTILTKRVAVIQGPPGTGKTYTSVMALHALLQNMAEDDPPVIVACQTNHALDQLLRHVYKFEHSIIRLGGRTQDRDEIKKRTMYEVRRGSKVRIQGRSPHGIMKQMDLLRNEMCQLLSPLTHDLIPPQALFEHKLINQKQMESFEKGSSDWVQAQDDSKPNTPIATWLQDSVAPVIKYPDYYTGQEDPEIDYEALLDLEAEFLGNGGGDDDDIKDELSGIWLPFKHSWSVECPEGISQQEIDRALRKNNLWDLPDHMRAALYHYWEEKILQKIMAKLIPLRKAFHALSTELRITRMEKDSFLMSQAKLIGMTTTGLAKYRTLVASCKPRVILIEEAAEVLEAPVLVGCLPSVEHMILVGDHKQLKGKCNETALMGHPYYLDTSLFERWVDNEMPYITLRVQRRMRPEIRAILEPIYPNGLLRDHQSVLGRDPVQGMGNFNLFWWTHDNPEERMEDTPSKCNPSEANMICRFVEYLILNGVTPDQITILTFYTGQRSLLFKTLRQNTQLKGLIFKIVTVDSYQGEENDIIILSLVRSNDEKNIGFLSNENRVCVSLSRAQRGLYIFGNAIMLTAVDKLWWDVVDKFATPGGEPRIGTCIPLTCHKHKMRTLVQSQHEWDDINGGCKKPCAELMNCGHVCPLQCHPFAHDNYRCCQPCKKPKLACGHQCEKKCWEDCICGVCPQVIPRSSLRQQEDWGCDPMYNEDLVEEEQDLLLDLDEEPQQQKLGFGGIPRPDGVVRSGHGRFKAEK</sequence>
<dbReference type="AlphaFoldDB" id="A0A5J5FAP4"/>
<feature type="compositionally biased region" description="Low complexity" evidence="2">
    <location>
        <begin position="27"/>
        <end position="38"/>
    </location>
</feature>
<evidence type="ECO:0000256" key="2">
    <source>
        <dbReference type="SAM" id="MobiDB-lite"/>
    </source>
</evidence>
<keyword evidence="6" id="KW-0378">Hydrolase</keyword>
<dbReference type="Pfam" id="PF13086">
    <property type="entry name" value="AAA_11"/>
    <property type="match status" value="1"/>
</dbReference>
<reference evidence="6 7" key="1">
    <citation type="submission" date="2019-09" db="EMBL/GenBank/DDBJ databases">
        <title>Draft genome of the ectomycorrhizal ascomycete Sphaerosporella brunnea.</title>
        <authorList>
            <consortium name="DOE Joint Genome Institute"/>
            <person name="Benucci G.M."/>
            <person name="Marozzi G."/>
            <person name="Antonielli L."/>
            <person name="Sanchez S."/>
            <person name="Marco P."/>
            <person name="Wang X."/>
            <person name="Falini L.B."/>
            <person name="Barry K."/>
            <person name="Haridas S."/>
            <person name="Lipzen A."/>
            <person name="Labutti K."/>
            <person name="Grigoriev I.V."/>
            <person name="Murat C."/>
            <person name="Martin F."/>
            <person name="Albertini E."/>
            <person name="Donnini D."/>
            <person name="Bonito G."/>
        </authorList>
    </citation>
    <scope>NUCLEOTIDE SEQUENCE [LARGE SCALE GENOMIC DNA]</scope>
    <source>
        <strain evidence="6 7">Sb_GMNB300</strain>
    </source>
</reference>
<dbReference type="GO" id="GO:0004386">
    <property type="term" value="F:helicase activity"/>
    <property type="evidence" value="ECO:0007669"/>
    <property type="project" value="InterPro"/>
</dbReference>
<feature type="domain" description="DNA2/NAM7 helicase-like C-terminal" evidence="4">
    <location>
        <begin position="804"/>
        <end position="992"/>
    </location>
</feature>
<dbReference type="GO" id="GO:0031380">
    <property type="term" value="C:nuclear RNA-directed RNA polymerase complex"/>
    <property type="evidence" value="ECO:0007669"/>
    <property type="project" value="TreeGrafter"/>
</dbReference>
<keyword evidence="1" id="KW-0547">Nucleotide-binding</keyword>
<dbReference type="InterPro" id="IPR047187">
    <property type="entry name" value="SF1_C_Upf1"/>
</dbReference>
<organism evidence="6 7">
    <name type="scientific">Sphaerosporella brunnea</name>
    <dbReference type="NCBI Taxonomy" id="1250544"/>
    <lineage>
        <taxon>Eukaryota</taxon>
        <taxon>Fungi</taxon>
        <taxon>Dikarya</taxon>
        <taxon>Ascomycota</taxon>
        <taxon>Pezizomycotina</taxon>
        <taxon>Pezizomycetes</taxon>
        <taxon>Pezizales</taxon>
        <taxon>Pyronemataceae</taxon>
        <taxon>Sphaerosporella</taxon>
    </lineage>
</organism>
<dbReference type="PANTHER" id="PTHR10887:SF341">
    <property type="entry name" value="NFX1-TYPE ZINC FINGER-CONTAINING PROTEIN 1"/>
    <property type="match status" value="1"/>
</dbReference>
<evidence type="ECO:0000259" key="3">
    <source>
        <dbReference type="Pfam" id="PF13086"/>
    </source>
</evidence>
<accession>A0A5J5FAP4</accession>
<keyword evidence="1" id="KW-0347">Helicase</keyword>
<dbReference type="InParanoid" id="A0A5J5FAP4"/>
<feature type="region of interest" description="Disordered" evidence="2">
    <location>
        <begin position="1147"/>
        <end position="1172"/>
    </location>
</feature>
<dbReference type="GO" id="GO:0031048">
    <property type="term" value="P:regulatory ncRNA-mediated heterochromatin formation"/>
    <property type="evidence" value="ECO:0007669"/>
    <property type="project" value="TreeGrafter"/>
</dbReference>
<dbReference type="OrthoDB" id="409395at2759"/>
<dbReference type="PANTHER" id="PTHR10887">
    <property type="entry name" value="DNA2/NAM7 HELICASE FAMILY"/>
    <property type="match status" value="1"/>
</dbReference>
<dbReference type="Pfam" id="PF25396">
    <property type="entry name" value="ZNFX1"/>
    <property type="match status" value="1"/>
</dbReference>
<evidence type="ECO:0000259" key="4">
    <source>
        <dbReference type="Pfam" id="PF13087"/>
    </source>
</evidence>
<dbReference type="InterPro" id="IPR041677">
    <property type="entry name" value="DNA2/NAM7_AAA_11"/>
</dbReference>
<dbReference type="Pfam" id="PF13087">
    <property type="entry name" value="AAA_12"/>
    <property type="match status" value="1"/>
</dbReference>
<dbReference type="EMBL" id="VXIS01000011">
    <property type="protein sequence ID" value="KAA8913892.1"/>
    <property type="molecule type" value="Genomic_DNA"/>
</dbReference>
<evidence type="ECO:0000256" key="1">
    <source>
        <dbReference type="ARBA" id="ARBA00022806"/>
    </source>
</evidence>
<dbReference type="Proteomes" id="UP000326924">
    <property type="component" value="Unassembled WGS sequence"/>
</dbReference>
<keyword evidence="1" id="KW-0067">ATP-binding</keyword>
<name>A0A5J5FAP4_9PEZI</name>
<dbReference type="InterPro" id="IPR045055">
    <property type="entry name" value="DNA2/NAM7-like"/>
</dbReference>
<dbReference type="InterPro" id="IPR027417">
    <property type="entry name" value="P-loop_NTPase"/>
</dbReference>
<feature type="compositionally biased region" description="Polar residues" evidence="2">
    <location>
        <begin position="46"/>
        <end position="57"/>
    </location>
</feature>
<dbReference type="FunFam" id="3.40.50.300:FF:001366">
    <property type="entry name" value="ATP binding protein, putative"/>
    <property type="match status" value="1"/>
</dbReference>
<dbReference type="CDD" id="cd18808">
    <property type="entry name" value="SF1_C_Upf1"/>
    <property type="match status" value="1"/>
</dbReference>
<evidence type="ECO:0000313" key="7">
    <source>
        <dbReference type="Proteomes" id="UP000326924"/>
    </source>
</evidence>
<gene>
    <name evidence="6" type="ORF">FN846DRAFT_927999</name>
</gene>
<feature type="region of interest" description="Disordered" evidence="2">
    <location>
        <begin position="1"/>
        <end position="111"/>
    </location>
</feature>
<dbReference type="GO" id="GO:0016787">
    <property type="term" value="F:hydrolase activity"/>
    <property type="evidence" value="ECO:0007669"/>
    <property type="project" value="UniProtKB-KW"/>
</dbReference>